<dbReference type="FunFam" id="2.160.10.10:FF:000001">
    <property type="entry name" value="UTP--glucose-1-phosphate uridylyltransferase"/>
    <property type="match status" value="1"/>
</dbReference>
<evidence type="ECO:0000313" key="12">
    <source>
        <dbReference type="Proteomes" id="UP000284706"/>
    </source>
</evidence>
<comment type="function">
    <text evidence="1">Plays a central role as a glucosyl donor in cellular metabolic pathways.</text>
</comment>
<keyword evidence="4 7" id="KW-0808">Transferase</keyword>
<evidence type="ECO:0000256" key="6">
    <source>
        <dbReference type="ARBA" id="ARBA00048128"/>
    </source>
</evidence>
<dbReference type="PANTHER" id="PTHR43511">
    <property type="match status" value="1"/>
</dbReference>
<evidence type="ECO:0000313" key="11">
    <source>
        <dbReference type="EMBL" id="PPQ65663.1"/>
    </source>
</evidence>
<dbReference type="PIRSF" id="PIRSF000806">
    <property type="entry name" value="UDPGP"/>
    <property type="match status" value="1"/>
</dbReference>
<dbReference type="GO" id="GO:0003983">
    <property type="term" value="F:UTP:glucose-1-phosphate uridylyltransferase activity"/>
    <property type="evidence" value="ECO:0007669"/>
    <property type="project" value="UniProtKB-EC"/>
</dbReference>
<evidence type="ECO:0000256" key="8">
    <source>
        <dbReference type="PIRSR" id="PIRSR000806-1"/>
    </source>
</evidence>
<feature type="binding site" evidence="9">
    <location>
        <position position="177"/>
    </location>
    <ligand>
        <name>UTP</name>
        <dbReference type="ChEBI" id="CHEBI:46398"/>
    </ligand>
</feature>
<dbReference type="InterPro" id="IPR029044">
    <property type="entry name" value="Nucleotide-diphossugar_trans"/>
</dbReference>
<evidence type="ECO:0000256" key="9">
    <source>
        <dbReference type="PIRSR" id="PIRSR000806-2"/>
    </source>
</evidence>
<gene>
    <name evidence="11" type="ORF">CVT26_000295</name>
</gene>
<feature type="binding site" evidence="9">
    <location>
        <position position="269"/>
    </location>
    <ligand>
        <name>UTP</name>
        <dbReference type="ChEBI" id="CHEBI:46398"/>
    </ligand>
</feature>
<reference evidence="11 12" key="1">
    <citation type="journal article" date="2018" name="Evol. Lett.">
        <title>Horizontal gene cluster transfer increased hallucinogenic mushroom diversity.</title>
        <authorList>
            <person name="Reynolds H.T."/>
            <person name="Vijayakumar V."/>
            <person name="Gluck-Thaler E."/>
            <person name="Korotkin H.B."/>
            <person name="Matheny P.B."/>
            <person name="Slot J.C."/>
        </authorList>
    </citation>
    <scope>NUCLEOTIDE SEQUENCE [LARGE SCALE GENOMIC DNA]</scope>
    <source>
        <strain evidence="11 12">SRW20</strain>
    </source>
</reference>
<dbReference type="Gene3D" id="3.90.550.10">
    <property type="entry name" value="Spore Coat Polysaccharide Biosynthesis Protein SpsA, Chain A"/>
    <property type="match status" value="1"/>
</dbReference>
<comment type="similarity">
    <text evidence="2 7">Belongs to the UDPGP type 1 family.</text>
</comment>
<keyword evidence="10" id="KW-0732">Signal</keyword>
<feature type="binding site" evidence="8">
    <location>
        <position position="270"/>
    </location>
    <ligand>
        <name>substrate</name>
    </ligand>
</feature>
<feature type="binding site" evidence="9">
    <location>
        <position position="300"/>
    </location>
    <ligand>
        <name>UTP</name>
        <dbReference type="ChEBI" id="CHEBI:46398"/>
    </ligand>
</feature>
<evidence type="ECO:0000256" key="4">
    <source>
        <dbReference type="ARBA" id="ARBA00022679"/>
    </source>
</evidence>
<evidence type="ECO:0000256" key="10">
    <source>
        <dbReference type="SAM" id="SignalP"/>
    </source>
</evidence>
<dbReference type="Proteomes" id="UP000284706">
    <property type="component" value="Unassembled WGS sequence"/>
</dbReference>
<keyword evidence="12" id="KW-1185">Reference proteome</keyword>
<comment type="catalytic activity">
    <reaction evidence="6 7">
        <text>alpha-D-glucose 1-phosphate + UTP + H(+) = UDP-alpha-D-glucose + diphosphate</text>
        <dbReference type="Rhea" id="RHEA:19889"/>
        <dbReference type="ChEBI" id="CHEBI:15378"/>
        <dbReference type="ChEBI" id="CHEBI:33019"/>
        <dbReference type="ChEBI" id="CHEBI:46398"/>
        <dbReference type="ChEBI" id="CHEBI:58601"/>
        <dbReference type="ChEBI" id="CHEBI:58885"/>
        <dbReference type="EC" id="2.7.7.9"/>
    </reaction>
</comment>
<dbReference type="SUPFAM" id="SSF53448">
    <property type="entry name" value="Nucleotide-diphospho-sugar transferases"/>
    <property type="match status" value="1"/>
</dbReference>
<feature type="binding site" evidence="9">
    <location>
        <position position="240"/>
    </location>
    <ligand>
        <name>UTP</name>
        <dbReference type="ChEBI" id="CHEBI:46398"/>
    </ligand>
</feature>
<dbReference type="EC" id="2.7.7.9" evidence="3 7"/>
<proteinExistence type="inferred from homology"/>
<feature type="signal peptide" evidence="10">
    <location>
        <begin position="1"/>
        <end position="21"/>
    </location>
</feature>
<feature type="binding site" evidence="9">
    <location>
        <position position="423"/>
    </location>
    <ligand>
        <name>UTP</name>
        <dbReference type="ChEBI" id="CHEBI:46398"/>
    </ligand>
</feature>
<dbReference type="InterPro" id="IPR016267">
    <property type="entry name" value="UDPGP_trans"/>
</dbReference>
<name>A0A409VHB5_9AGAR</name>
<dbReference type="CDD" id="cd00897">
    <property type="entry name" value="UGPase_euk"/>
    <property type="match status" value="1"/>
</dbReference>
<dbReference type="Pfam" id="PF01704">
    <property type="entry name" value="UDPGP"/>
    <property type="match status" value="1"/>
</dbReference>
<feature type="chain" id="PRO_5019273908" description="UTP--glucose-1-phosphate uridylyltransferase" evidence="10">
    <location>
        <begin position="22"/>
        <end position="553"/>
    </location>
</feature>
<protein>
    <recommendedName>
        <fullName evidence="3 7">UTP--glucose-1-phosphate uridylyltransferase</fullName>
        <ecNumber evidence="3 7">2.7.7.9</ecNumber>
    </recommendedName>
</protein>
<evidence type="ECO:0000256" key="2">
    <source>
        <dbReference type="ARBA" id="ARBA00010401"/>
    </source>
</evidence>
<accession>A0A409VHB5</accession>
<keyword evidence="5 7" id="KW-0548">Nucleotidyltransferase</keyword>
<dbReference type="GO" id="GO:0006011">
    <property type="term" value="P:UDP-alpha-D-glucose metabolic process"/>
    <property type="evidence" value="ECO:0007669"/>
    <property type="project" value="UniProtKB-UniRule"/>
</dbReference>
<dbReference type="EMBL" id="NHYE01005648">
    <property type="protein sequence ID" value="PPQ65663.1"/>
    <property type="molecule type" value="Genomic_DNA"/>
</dbReference>
<dbReference type="STRING" id="231916.A0A409VHB5"/>
<sequence>MRLSASLFLKLLSFIVDHHIADTILGRLVNAAWPPRLHRVLWLELIYTSHLPEYDPYPETTMPLFKQPISRLRRRPVKHFTDFSSTDEAEPICQELDRLVGTLFVEEMRSFLALHNRYRNDLSNPQPLDWSKVGPLTDKQLIPYESLPPSSNAQLSKLAVLKVNGGLGTSMGMHGAKGALEVKNNLTFLDLIVQQVDYLNTTHNVDVPVLLMTSFNTEEDTLRIVKQYTNRPVKITTFNQSRYPRLLKDTLLPFAKNVQDGKAAWYPPGHGDLYHSLYRSGLLDRLLSQGKEYLFVSNSDNLGAVVDQRILQHMIDTQSEFIVEVTSQTKADVKTQVPSEFVDEFTHSRSYRMFNTNNLWVNLRALKQLLQKGDMALDIMATSKTLDDGRAVLQLETAAGSIVKHFVNAHCVQVSRERFLPVKDCSDLLLVRSDVFVLDHGRLVMNLNRAFGIPPVIKLGGHFKKASYFLCLRKSLSSYSLVKIQQFQKRFKQIPRIVELDHLTIAGDVHFGRNVTLRGTVIIVANEGQHIDIPDGSVLENRLVSGNLDVIEL</sequence>
<dbReference type="Gene3D" id="2.160.10.10">
    <property type="entry name" value="Hexapeptide repeat proteins"/>
    <property type="match status" value="1"/>
</dbReference>
<dbReference type="InterPro" id="IPR002618">
    <property type="entry name" value="UDPGP_fam"/>
</dbReference>
<organism evidence="11 12">
    <name type="scientific">Gymnopilus dilepis</name>
    <dbReference type="NCBI Taxonomy" id="231916"/>
    <lineage>
        <taxon>Eukaryota</taxon>
        <taxon>Fungi</taxon>
        <taxon>Dikarya</taxon>
        <taxon>Basidiomycota</taxon>
        <taxon>Agaricomycotina</taxon>
        <taxon>Agaricomycetes</taxon>
        <taxon>Agaricomycetidae</taxon>
        <taxon>Agaricales</taxon>
        <taxon>Agaricineae</taxon>
        <taxon>Hymenogastraceae</taxon>
        <taxon>Gymnopilus</taxon>
    </lineage>
</organism>
<evidence type="ECO:0000256" key="5">
    <source>
        <dbReference type="ARBA" id="ARBA00022695"/>
    </source>
</evidence>
<evidence type="ECO:0000256" key="7">
    <source>
        <dbReference type="PIRNR" id="PIRNR000806"/>
    </source>
</evidence>
<evidence type="ECO:0000256" key="3">
    <source>
        <dbReference type="ARBA" id="ARBA00012415"/>
    </source>
</evidence>
<evidence type="ECO:0000256" key="1">
    <source>
        <dbReference type="ARBA" id="ARBA00003449"/>
    </source>
</evidence>
<comment type="caution">
    <text evidence="11">The sequence shown here is derived from an EMBL/GenBank/DDBJ whole genome shotgun (WGS) entry which is preliminary data.</text>
</comment>
<dbReference type="InParanoid" id="A0A409VHB5"/>
<dbReference type="FunFam" id="3.90.550.10:FF:000002">
    <property type="entry name" value="UTP--glucose-1-phosphate uridylyltransferase"/>
    <property type="match status" value="1"/>
</dbReference>
<dbReference type="OrthoDB" id="932129at2759"/>
<dbReference type="AlphaFoldDB" id="A0A409VHB5"/>